<sequence length="236" mass="25916">MSTRRCRPVGSAQFAPVSFIDRPCATWDVGSVPEQDVSPDGVALVSLAINIAVLLPPATRTEVVRLNARFPDAGNNGFRFTVTHHPHLTLGQHFIDPTRLDEVCATVETALSKHIPLALQVTGARSGRTAQVLTVTPTPALQALHEHLLDALEPFEVFGTVESFQSDAPPPRTADVAWVTQFRHDSSYARFDPHITVGIGSVPVTTMPFEFTGHEIAVFRLGRFCTCRDQLKRWTL</sequence>
<organism evidence="1">
    <name type="scientific">marine metagenome</name>
    <dbReference type="NCBI Taxonomy" id="408172"/>
    <lineage>
        <taxon>unclassified sequences</taxon>
        <taxon>metagenomes</taxon>
        <taxon>ecological metagenomes</taxon>
    </lineage>
</organism>
<dbReference type="Gene3D" id="3.90.1140.10">
    <property type="entry name" value="Cyclic phosphodiesterase"/>
    <property type="match status" value="1"/>
</dbReference>
<gene>
    <name evidence="1" type="ORF">METZ01_LOCUS9013</name>
</gene>
<name>A0A381NP96_9ZZZZ</name>
<dbReference type="InterPro" id="IPR009097">
    <property type="entry name" value="Cyclic_Pdiesterase"/>
</dbReference>
<protein>
    <recommendedName>
        <fullName evidence="2">Phosphoesterase HXTX domain-containing protein</fullName>
    </recommendedName>
</protein>
<evidence type="ECO:0000313" key="1">
    <source>
        <dbReference type="EMBL" id="SUZ56159.1"/>
    </source>
</evidence>
<dbReference type="Pfam" id="PF13563">
    <property type="entry name" value="2_5_RNA_ligase2"/>
    <property type="match status" value="1"/>
</dbReference>
<proteinExistence type="predicted"/>
<evidence type="ECO:0008006" key="2">
    <source>
        <dbReference type="Google" id="ProtNLM"/>
    </source>
</evidence>
<reference evidence="1" key="1">
    <citation type="submission" date="2018-05" db="EMBL/GenBank/DDBJ databases">
        <authorList>
            <person name="Lanie J.A."/>
            <person name="Ng W.-L."/>
            <person name="Kazmierczak K.M."/>
            <person name="Andrzejewski T.M."/>
            <person name="Davidsen T.M."/>
            <person name="Wayne K.J."/>
            <person name="Tettelin H."/>
            <person name="Glass J.I."/>
            <person name="Rusch D."/>
            <person name="Podicherti R."/>
            <person name="Tsui H.-C.T."/>
            <person name="Winkler M.E."/>
        </authorList>
    </citation>
    <scope>NUCLEOTIDE SEQUENCE</scope>
</reference>
<dbReference type="AlphaFoldDB" id="A0A381NP96"/>
<accession>A0A381NP96</accession>
<dbReference type="SUPFAM" id="SSF55144">
    <property type="entry name" value="LigT-like"/>
    <property type="match status" value="1"/>
</dbReference>
<dbReference type="EMBL" id="UINC01000484">
    <property type="protein sequence ID" value="SUZ56159.1"/>
    <property type="molecule type" value="Genomic_DNA"/>
</dbReference>